<dbReference type="EMBL" id="JACIGE010000001">
    <property type="protein sequence ID" value="MBB4245790.1"/>
    <property type="molecule type" value="Genomic_DNA"/>
</dbReference>
<evidence type="ECO:0000256" key="6">
    <source>
        <dbReference type="ARBA" id="ARBA00022917"/>
    </source>
</evidence>
<feature type="domain" description="Prokaryotic-type class I peptide chain release factors" evidence="9">
    <location>
        <begin position="228"/>
        <end position="244"/>
    </location>
</feature>
<comment type="subcellular location">
    <subcellularLocation>
        <location evidence="2 7">Cytoplasm</location>
    </subcellularLocation>
</comment>
<dbReference type="RefSeq" id="WP_153117053.1">
    <property type="nucleotide sequence ID" value="NZ_JACIGE010000001.1"/>
</dbReference>
<feature type="modified residue" description="N5-methylglutamine" evidence="7">
    <location>
        <position position="235"/>
    </location>
</feature>
<evidence type="ECO:0000256" key="4">
    <source>
        <dbReference type="ARBA" id="ARBA00022481"/>
    </source>
</evidence>
<dbReference type="OrthoDB" id="9806673at2"/>
<keyword evidence="11" id="KW-1185">Reference proteome</keyword>
<evidence type="ECO:0000256" key="1">
    <source>
        <dbReference type="ARBA" id="ARBA00002986"/>
    </source>
</evidence>
<dbReference type="HAMAP" id="MF_00093">
    <property type="entry name" value="Rel_fac_1"/>
    <property type="match status" value="1"/>
</dbReference>
<organism evidence="10 11">
    <name type="scientific">Rhodocyclus tenuis</name>
    <name type="common">Rhodospirillum tenue</name>
    <dbReference type="NCBI Taxonomy" id="1066"/>
    <lineage>
        <taxon>Bacteria</taxon>
        <taxon>Pseudomonadati</taxon>
        <taxon>Pseudomonadota</taxon>
        <taxon>Betaproteobacteria</taxon>
        <taxon>Rhodocyclales</taxon>
        <taxon>Rhodocyclaceae</taxon>
        <taxon>Rhodocyclus</taxon>
    </lineage>
</organism>
<dbReference type="Gene3D" id="3.30.70.1660">
    <property type="match status" value="1"/>
</dbReference>
<dbReference type="GO" id="GO:0016149">
    <property type="term" value="F:translation release factor activity, codon specific"/>
    <property type="evidence" value="ECO:0007669"/>
    <property type="project" value="UniProtKB-UniRule"/>
</dbReference>
<dbReference type="AlphaFoldDB" id="A0A840G447"/>
<evidence type="ECO:0000256" key="2">
    <source>
        <dbReference type="ARBA" id="ARBA00004496"/>
    </source>
</evidence>
<evidence type="ECO:0000313" key="11">
    <source>
        <dbReference type="Proteomes" id="UP000587070"/>
    </source>
</evidence>
<dbReference type="Pfam" id="PF03462">
    <property type="entry name" value="PCRF"/>
    <property type="match status" value="1"/>
</dbReference>
<keyword evidence="6 7" id="KW-0648">Protein biosynthesis</keyword>
<evidence type="ECO:0000256" key="7">
    <source>
        <dbReference type="HAMAP-Rule" id="MF_00093"/>
    </source>
</evidence>
<evidence type="ECO:0000256" key="3">
    <source>
        <dbReference type="ARBA" id="ARBA00010835"/>
    </source>
</evidence>
<dbReference type="Gene3D" id="6.10.140.1950">
    <property type="match status" value="1"/>
</dbReference>
<dbReference type="FunFam" id="3.30.70.1660:FF:000004">
    <property type="entry name" value="Peptide chain release factor 1"/>
    <property type="match status" value="1"/>
</dbReference>
<name>A0A840G447_RHOTE</name>
<dbReference type="InterPro" id="IPR004373">
    <property type="entry name" value="RF-1"/>
</dbReference>
<comment type="PTM">
    <text evidence="7">Methylated by PrmC. Methylation increases the termination efficiency of RF1.</text>
</comment>
<sequence>MKQSILDKLERLCGRLEELDRVLASGEATRDMDQYRKLTREHAELGPVVARYQEWRQCQDDIEGALEMLADPEMKDLAQAEVDEARARLPGLETELQTLLLPKDPDDDRNLFLEIRAGTGGDESALFAGDLFRMYSRYAERRRWQVEVVSANASELGGYKEIIARVIGNGAYAKLKFESGGHRVQRVPATETQGRIHTSACTVAVMPEADDIADVVLNPADLRIDTFRASGAGGQHINKTDSAVRIVHLPTGIVVECQDDRSQHKNKAQAMSVLAARIKDVQERAQHEQIASTRKSLIGSGDRSERIRTYNFPQGRVTDHRINLTLYKIDALMDGDIDELVGALSAEHQADQLAQLAEGGE</sequence>
<dbReference type="FunFam" id="3.30.160.20:FF:000004">
    <property type="entry name" value="Peptide chain release factor 1"/>
    <property type="match status" value="1"/>
</dbReference>
<dbReference type="GO" id="GO:0005829">
    <property type="term" value="C:cytosol"/>
    <property type="evidence" value="ECO:0007669"/>
    <property type="project" value="UniProtKB-ARBA"/>
</dbReference>
<dbReference type="SMART" id="SM00937">
    <property type="entry name" value="PCRF"/>
    <property type="match status" value="1"/>
</dbReference>
<dbReference type="NCBIfam" id="TIGR00019">
    <property type="entry name" value="prfA"/>
    <property type="match status" value="1"/>
</dbReference>
<reference evidence="10 11" key="1">
    <citation type="submission" date="2020-08" db="EMBL/GenBank/DDBJ databases">
        <title>Genome sequencing of Purple Non-Sulfur Bacteria from various extreme environments.</title>
        <authorList>
            <person name="Mayer M."/>
        </authorList>
    </citation>
    <scope>NUCLEOTIDE SEQUENCE [LARGE SCALE GENOMIC DNA]</scope>
    <source>
        <strain evidence="10 11">2761</strain>
    </source>
</reference>
<dbReference type="FunFam" id="3.30.70.1660:FF:000002">
    <property type="entry name" value="Peptide chain release factor 1"/>
    <property type="match status" value="1"/>
</dbReference>
<dbReference type="Pfam" id="PF00472">
    <property type="entry name" value="RF-1"/>
    <property type="match status" value="1"/>
</dbReference>
<protein>
    <recommendedName>
        <fullName evidence="7 8">Peptide chain release factor 1</fullName>
        <shortName evidence="7">RF-1</shortName>
    </recommendedName>
</protein>
<keyword evidence="4 7" id="KW-0488">Methylation</keyword>
<dbReference type="InterPro" id="IPR045853">
    <property type="entry name" value="Pep_chain_release_fac_I_sf"/>
</dbReference>
<proteinExistence type="inferred from homology"/>
<accession>A0A840G447</accession>
<gene>
    <name evidence="7" type="primary">prfA</name>
    <name evidence="10" type="ORF">GGD90_000139</name>
</gene>
<dbReference type="Proteomes" id="UP000587070">
    <property type="component" value="Unassembled WGS sequence"/>
</dbReference>
<dbReference type="PROSITE" id="PS00745">
    <property type="entry name" value="RF_PROK_I"/>
    <property type="match status" value="1"/>
</dbReference>
<evidence type="ECO:0000256" key="8">
    <source>
        <dbReference type="NCBIfam" id="TIGR00019"/>
    </source>
</evidence>
<comment type="function">
    <text evidence="1 7">Peptide chain release factor 1 directs the termination of translation in response to the peptide chain termination codons UAG and UAA.</text>
</comment>
<keyword evidence="5 7" id="KW-0963">Cytoplasm</keyword>
<dbReference type="PANTHER" id="PTHR43804:SF7">
    <property type="entry name" value="LD18447P"/>
    <property type="match status" value="1"/>
</dbReference>
<dbReference type="InterPro" id="IPR005139">
    <property type="entry name" value="PCRF"/>
</dbReference>
<evidence type="ECO:0000313" key="10">
    <source>
        <dbReference type="EMBL" id="MBB4245790.1"/>
    </source>
</evidence>
<dbReference type="NCBIfam" id="NF001859">
    <property type="entry name" value="PRK00591.1"/>
    <property type="match status" value="1"/>
</dbReference>
<comment type="caution">
    <text evidence="10">The sequence shown here is derived from an EMBL/GenBank/DDBJ whole genome shotgun (WGS) entry which is preliminary data.</text>
</comment>
<evidence type="ECO:0000259" key="9">
    <source>
        <dbReference type="PROSITE" id="PS00745"/>
    </source>
</evidence>
<evidence type="ECO:0000256" key="5">
    <source>
        <dbReference type="ARBA" id="ARBA00022490"/>
    </source>
</evidence>
<comment type="similarity">
    <text evidence="3 7">Belongs to the prokaryotic/mitochondrial release factor family.</text>
</comment>
<dbReference type="InterPro" id="IPR000352">
    <property type="entry name" value="Pep_chain_release_fac_I"/>
</dbReference>
<dbReference type="SUPFAM" id="SSF75620">
    <property type="entry name" value="Release factor"/>
    <property type="match status" value="1"/>
</dbReference>
<dbReference type="PANTHER" id="PTHR43804">
    <property type="entry name" value="LD18447P"/>
    <property type="match status" value="1"/>
</dbReference>
<dbReference type="InterPro" id="IPR050057">
    <property type="entry name" value="Prokaryotic/Mito_RF"/>
</dbReference>
<dbReference type="Gene3D" id="3.30.160.20">
    <property type="match status" value="1"/>
</dbReference>